<dbReference type="EMBL" id="CAJHIN010000014">
    <property type="protein sequence ID" value="CAD6490347.1"/>
    <property type="molecule type" value="Genomic_DNA"/>
</dbReference>
<dbReference type="InterPro" id="IPR009183">
    <property type="entry name" value="UCP004962"/>
</dbReference>
<proteinExistence type="predicted"/>
<dbReference type="Gene3D" id="3.40.50.2300">
    <property type="match status" value="1"/>
</dbReference>
<dbReference type="AlphaFoldDB" id="A0A811T3W5"/>
<reference evidence="1" key="1">
    <citation type="submission" date="2020-10" db="EMBL/GenBank/DDBJ databases">
        <authorList>
            <person name="Hahn C.J."/>
            <person name="Laso-Perez R."/>
            <person name="Vulcano F."/>
            <person name="Vaziourakis K.-M."/>
            <person name="Stokke R."/>
            <person name="Steen I.H."/>
            <person name="Teske A."/>
            <person name="Boetius A."/>
            <person name="Liebeke M."/>
            <person name="Amann R."/>
            <person name="Knittel K."/>
        </authorList>
    </citation>
    <scope>NUCLEOTIDE SEQUENCE</scope>
    <source>
        <strain evidence="1">Gfbio:e3339647-f889-4370-9287-4fb5cb688e4c:AG392E03_GoMArc1</strain>
    </source>
</reference>
<dbReference type="Proteomes" id="UP000606624">
    <property type="component" value="Unassembled WGS sequence"/>
</dbReference>
<organism evidence="1 2">
    <name type="scientific">Candidatus Argoarchaeum ethanivorans</name>
    <dbReference type="NCBI Taxonomy" id="2608793"/>
    <lineage>
        <taxon>Archaea</taxon>
        <taxon>Methanobacteriati</taxon>
        <taxon>Methanobacteriota</taxon>
        <taxon>Stenosarchaea group</taxon>
        <taxon>Methanomicrobia</taxon>
        <taxon>Methanosarcinales</taxon>
        <taxon>Methanosarcinales incertae sedis</taxon>
        <taxon>GOM Arc I cluster</taxon>
        <taxon>Candidatus Argoarchaeum</taxon>
    </lineage>
</organism>
<protein>
    <recommendedName>
        <fullName evidence="3">DUF2124 domain-containing protein</fullName>
    </recommendedName>
</protein>
<evidence type="ECO:0008006" key="3">
    <source>
        <dbReference type="Google" id="ProtNLM"/>
    </source>
</evidence>
<evidence type="ECO:0000313" key="2">
    <source>
        <dbReference type="Proteomes" id="UP000606624"/>
    </source>
</evidence>
<evidence type="ECO:0000313" key="1">
    <source>
        <dbReference type="EMBL" id="CAD6490347.1"/>
    </source>
</evidence>
<gene>
    <name evidence="1" type="ORF">KFBDDELM_00231</name>
</gene>
<dbReference type="PIRSF" id="PIRSF004962">
    <property type="entry name" value="UCP004962"/>
    <property type="match status" value="1"/>
</dbReference>
<dbReference type="Pfam" id="PF09897">
    <property type="entry name" value="DUF2124"/>
    <property type="match status" value="1"/>
</dbReference>
<name>A0A811T3W5_9EURY</name>
<accession>A0A811T3W5</accession>
<comment type="caution">
    <text evidence="1">The sequence shown here is derived from an EMBL/GenBank/DDBJ whole genome shotgun (WGS) entry which is preliminary data.</text>
</comment>
<sequence length="155" mass="17188">MKFVSKKDALSGILNPFRELVKDSKKITFIGSVGFCTPFAELMAYVIRGTEKEMVYIAGLDAEHAREIISGTHGMQLGEETDPHADTIVLLGGLAMPKIGVDVADMKKLIEELTGGDGLIIGSCFMGIFERSGWYEHINFDYVLNSIIDNELWKR</sequence>